<dbReference type="OrthoDB" id="5522046at2"/>
<organism evidence="2 3">
    <name type="scientific">Geodermatophilus ruber</name>
    <dbReference type="NCBI Taxonomy" id="504800"/>
    <lineage>
        <taxon>Bacteria</taxon>
        <taxon>Bacillati</taxon>
        <taxon>Actinomycetota</taxon>
        <taxon>Actinomycetes</taxon>
        <taxon>Geodermatophilales</taxon>
        <taxon>Geodermatophilaceae</taxon>
        <taxon>Geodermatophilus</taxon>
    </lineage>
</organism>
<dbReference type="Gene3D" id="3.20.20.100">
    <property type="entry name" value="NADP-dependent oxidoreductase domain"/>
    <property type="match status" value="1"/>
</dbReference>
<dbReference type="AlphaFoldDB" id="A0A1I4BQV3"/>
<dbReference type="STRING" id="504800.SAMN04488085_103130"/>
<evidence type="ECO:0000259" key="1">
    <source>
        <dbReference type="Pfam" id="PF00248"/>
    </source>
</evidence>
<feature type="domain" description="NADP-dependent oxidoreductase" evidence="1">
    <location>
        <begin position="37"/>
        <end position="286"/>
    </location>
</feature>
<evidence type="ECO:0000313" key="3">
    <source>
        <dbReference type="Proteomes" id="UP000199152"/>
    </source>
</evidence>
<protein>
    <submittedName>
        <fullName evidence="2">Predicted oxidoreductase</fullName>
    </submittedName>
</protein>
<dbReference type="InterPro" id="IPR036812">
    <property type="entry name" value="NAD(P)_OxRdtase_dom_sf"/>
</dbReference>
<reference evidence="2 3" key="1">
    <citation type="submission" date="2016-10" db="EMBL/GenBank/DDBJ databases">
        <authorList>
            <person name="de Groot N.N."/>
        </authorList>
    </citation>
    <scope>NUCLEOTIDE SEQUENCE [LARGE SCALE GENOMIC DNA]</scope>
    <source>
        <strain evidence="2 3">DSM 45317</strain>
    </source>
</reference>
<proteinExistence type="predicted"/>
<name>A0A1I4BQV3_9ACTN</name>
<evidence type="ECO:0000313" key="2">
    <source>
        <dbReference type="EMBL" id="SFK70356.1"/>
    </source>
</evidence>
<keyword evidence="3" id="KW-1185">Reference proteome</keyword>
<dbReference type="CDD" id="cd19098">
    <property type="entry name" value="AKR_unchar"/>
    <property type="match status" value="1"/>
</dbReference>
<dbReference type="Proteomes" id="UP000199152">
    <property type="component" value="Unassembled WGS sequence"/>
</dbReference>
<accession>A0A1I4BQV3</accession>
<dbReference type="RefSeq" id="WP_091322219.1">
    <property type="nucleotide sequence ID" value="NZ_FOSW01000003.1"/>
</dbReference>
<dbReference type="SUPFAM" id="SSF51430">
    <property type="entry name" value="NAD(P)-linked oxidoreductase"/>
    <property type="match status" value="1"/>
</dbReference>
<dbReference type="PANTHER" id="PTHR43312:SF1">
    <property type="entry name" value="NADP-DEPENDENT OXIDOREDUCTASE DOMAIN-CONTAINING PROTEIN"/>
    <property type="match status" value="1"/>
</dbReference>
<sequence length="316" mass="34052">MAGAELGLGLAAIGRPAYINVGRDADLPADRSPEVLRRRAHDLLDAAAGLGVNYVDAARSYGLAEEFLASWLRGRTTPPPFVASKWGYRYTAGWRIDTPQHEVKDHSAAMLAQQFRESHELLGPWLRLYQVHSLTLDSPLWGDPAVIRELAQIRASGVEVGLSTSGPEQAATVRRALDVVVDGHRLFSSVQSTWNLYEPSVGPALADAHAAGLRVVIKEVLANGRLTDRGVDPSSRLTEAARAHGVGVDVLALAAGLARPWCDVVLSGAVSVEQLAANMRALELAGDPDTQGLLSSLLEPQDPGEYWGNRSRLPWR</sequence>
<dbReference type="InParanoid" id="A0A1I4BQV3"/>
<gene>
    <name evidence="2" type="ORF">SAMN04488085_103130</name>
</gene>
<dbReference type="Pfam" id="PF00248">
    <property type="entry name" value="Aldo_ket_red"/>
    <property type="match status" value="1"/>
</dbReference>
<dbReference type="InterPro" id="IPR023210">
    <property type="entry name" value="NADP_OxRdtase_dom"/>
</dbReference>
<dbReference type="PANTHER" id="PTHR43312">
    <property type="entry name" value="D-THREO-ALDOSE 1-DEHYDROGENASE"/>
    <property type="match status" value="1"/>
</dbReference>
<dbReference type="InterPro" id="IPR053135">
    <property type="entry name" value="AKR2_Oxidoreductase"/>
</dbReference>
<dbReference type="EMBL" id="FOSW01000003">
    <property type="protein sequence ID" value="SFK70356.1"/>
    <property type="molecule type" value="Genomic_DNA"/>
</dbReference>